<keyword evidence="4" id="KW-0614">Plasmid</keyword>
<dbReference type="CDD" id="cd00254">
    <property type="entry name" value="LT-like"/>
    <property type="match status" value="1"/>
</dbReference>
<dbReference type="KEGG" id="mpar:F7D14_19990"/>
<dbReference type="AlphaFoldDB" id="A0A6B8M4P0"/>
<evidence type="ECO:0000256" key="2">
    <source>
        <dbReference type="ARBA" id="ARBA00009387"/>
    </source>
</evidence>
<evidence type="ECO:0000256" key="1">
    <source>
        <dbReference type="ARBA" id="ARBA00007734"/>
    </source>
</evidence>
<sequence length="269" mass="28829">MRREHFRRVSQFTVLGAFFCVAFISDAHAQLLGLRAATDVRSPQVVVANAMLEGSRRYNIPVAWLHAVMQAESGGDADAVSDKGAVGLMQLMPKTYTELQAKLGLGPNPFEPRDNILAGAAYLSELYGRYGANGFLAAYNAGPGRYEAHLRGRPLPLETTDYVARLAPKLGFGDAPFASISPPSDAPRAPIFVTAVASTTSNEMVSKDKLDDAKQSGKAAPHPLFPAHSHDKIFASEMHSAGASNAREHVDPLHAADLFVARATSESSR</sequence>
<dbReference type="Pfam" id="PF01464">
    <property type="entry name" value="SLT"/>
    <property type="match status" value="1"/>
</dbReference>
<dbReference type="InterPro" id="IPR008258">
    <property type="entry name" value="Transglycosylase_SLT_dom_1"/>
</dbReference>
<reference evidence="4 5" key="1">
    <citation type="submission" date="2019-09" db="EMBL/GenBank/DDBJ databases">
        <title>Isolation and complete genome sequencing of Methylocystis species.</title>
        <authorList>
            <person name="Rumah B.L."/>
            <person name="Stead C.E."/>
            <person name="Stevens B.C."/>
            <person name="Minton N.P."/>
            <person name="Grosse-Honebrink A."/>
            <person name="Zhang Y."/>
        </authorList>
    </citation>
    <scope>NUCLEOTIDE SEQUENCE [LARGE SCALE GENOMIC DNA]</scope>
    <source>
        <strain evidence="4 5">BRCS2</strain>
        <plasmid evidence="4 5">unnamed1</plasmid>
    </source>
</reference>
<proteinExistence type="inferred from homology"/>
<evidence type="ECO:0000313" key="4">
    <source>
        <dbReference type="EMBL" id="QGM99997.1"/>
    </source>
</evidence>
<dbReference type="InterPro" id="IPR023346">
    <property type="entry name" value="Lysozyme-like_dom_sf"/>
</dbReference>
<name>A0A6B8M4P0_9HYPH</name>
<dbReference type="EMBL" id="CP044332">
    <property type="protein sequence ID" value="QGM99997.1"/>
    <property type="molecule type" value="Genomic_DNA"/>
</dbReference>
<gene>
    <name evidence="4" type="ORF">F7D14_19990</name>
</gene>
<evidence type="ECO:0000259" key="3">
    <source>
        <dbReference type="Pfam" id="PF01464"/>
    </source>
</evidence>
<accession>A0A6B8M4P0</accession>
<geneLocation type="plasmid" evidence="4">
    <name>unnamed1</name>
</geneLocation>
<comment type="similarity">
    <text evidence="1">Belongs to the transglycosylase Slt family.</text>
</comment>
<dbReference type="Proteomes" id="UP000422569">
    <property type="component" value="Plasmid unnamed1"/>
</dbReference>
<feature type="domain" description="Transglycosylase SLT" evidence="3">
    <location>
        <begin position="53"/>
        <end position="148"/>
    </location>
</feature>
<evidence type="ECO:0000313" key="5">
    <source>
        <dbReference type="Proteomes" id="UP000422569"/>
    </source>
</evidence>
<keyword evidence="5" id="KW-1185">Reference proteome</keyword>
<dbReference type="Gene3D" id="1.10.530.10">
    <property type="match status" value="1"/>
</dbReference>
<dbReference type="SUPFAM" id="SSF53955">
    <property type="entry name" value="Lysozyme-like"/>
    <property type="match status" value="1"/>
</dbReference>
<protein>
    <submittedName>
        <fullName evidence="4">Lytic transglycosylase domain-containing protein</fullName>
    </submittedName>
</protein>
<dbReference type="PANTHER" id="PTHR37423">
    <property type="entry name" value="SOLUBLE LYTIC MUREIN TRANSGLYCOSYLASE-RELATED"/>
    <property type="match status" value="1"/>
</dbReference>
<comment type="similarity">
    <text evidence="2">Belongs to the virb1 family.</text>
</comment>
<organism evidence="4 5">
    <name type="scientific">Methylocystis parvus</name>
    <dbReference type="NCBI Taxonomy" id="134"/>
    <lineage>
        <taxon>Bacteria</taxon>
        <taxon>Pseudomonadati</taxon>
        <taxon>Pseudomonadota</taxon>
        <taxon>Alphaproteobacteria</taxon>
        <taxon>Hyphomicrobiales</taxon>
        <taxon>Methylocystaceae</taxon>
        <taxon>Methylocystis</taxon>
    </lineage>
</organism>
<dbReference type="PANTHER" id="PTHR37423:SF2">
    <property type="entry name" value="MEMBRANE-BOUND LYTIC MUREIN TRANSGLYCOSYLASE C"/>
    <property type="match status" value="1"/>
</dbReference>